<reference evidence="2 3" key="1">
    <citation type="submission" date="2017-03" db="EMBL/GenBank/DDBJ databases">
        <title>WGS assembly of Porphyra umbilicalis.</title>
        <authorList>
            <person name="Brawley S.H."/>
            <person name="Blouin N.A."/>
            <person name="Ficko-Blean E."/>
            <person name="Wheeler G.L."/>
            <person name="Lohr M."/>
            <person name="Goodson H.V."/>
            <person name="Jenkins J.W."/>
            <person name="Blaby-Haas C.E."/>
            <person name="Helliwell K.E."/>
            <person name="Chan C."/>
            <person name="Marriage T."/>
            <person name="Bhattacharya D."/>
            <person name="Klein A.S."/>
            <person name="Badis Y."/>
            <person name="Brodie J."/>
            <person name="Cao Y."/>
            <person name="Collen J."/>
            <person name="Dittami S.M."/>
            <person name="Gachon C.M."/>
            <person name="Green B.R."/>
            <person name="Karpowicz S."/>
            <person name="Kim J.W."/>
            <person name="Kudahl U."/>
            <person name="Lin S."/>
            <person name="Michel G."/>
            <person name="Mittag M."/>
            <person name="Olson B.J."/>
            <person name="Pangilinan J."/>
            <person name="Peng Y."/>
            <person name="Qiu H."/>
            <person name="Shu S."/>
            <person name="Singer J.T."/>
            <person name="Smith A.G."/>
            <person name="Sprecher B.N."/>
            <person name="Wagner V."/>
            <person name="Wang W."/>
            <person name="Wang Z.-Y."/>
            <person name="Yan J."/>
            <person name="Yarish C."/>
            <person name="Zoeuner-Riek S."/>
            <person name="Zhuang Y."/>
            <person name="Zou Y."/>
            <person name="Lindquist E.A."/>
            <person name="Grimwood J."/>
            <person name="Barry K."/>
            <person name="Rokhsar D.S."/>
            <person name="Schmutz J."/>
            <person name="Stiller J.W."/>
            <person name="Grossman A.R."/>
            <person name="Prochnik S.E."/>
        </authorList>
    </citation>
    <scope>NUCLEOTIDE SEQUENCE [LARGE SCALE GENOMIC DNA]</scope>
    <source>
        <strain evidence="2">4086291</strain>
    </source>
</reference>
<dbReference type="AlphaFoldDB" id="A0A1X6PC54"/>
<dbReference type="EMBL" id="KV918817">
    <property type="protein sequence ID" value="OSX78243.1"/>
    <property type="molecule type" value="Genomic_DNA"/>
</dbReference>
<keyword evidence="3" id="KW-1185">Reference proteome</keyword>
<feature type="region of interest" description="Disordered" evidence="1">
    <location>
        <begin position="120"/>
        <end position="170"/>
    </location>
</feature>
<feature type="region of interest" description="Disordered" evidence="1">
    <location>
        <begin position="1"/>
        <end position="34"/>
    </location>
</feature>
<feature type="region of interest" description="Disordered" evidence="1">
    <location>
        <begin position="359"/>
        <end position="378"/>
    </location>
</feature>
<feature type="compositionally biased region" description="Polar residues" evidence="1">
    <location>
        <begin position="141"/>
        <end position="152"/>
    </location>
</feature>
<accession>A0A1X6PC54</accession>
<feature type="region of interest" description="Disordered" evidence="1">
    <location>
        <begin position="470"/>
        <end position="492"/>
    </location>
</feature>
<name>A0A1X6PC54_PORUM</name>
<evidence type="ECO:0000313" key="2">
    <source>
        <dbReference type="EMBL" id="OSX78243.1"/>
    </source>
</evidence>
<sequence>MPSPSDQDRDTKEALRGFSAGGAEPPSARVPGQMATPIAPAMVPAVYTFGLNTPRIRVPSTHAEASAQVDRYWVSAASAAHSPGAAAEAVSATAQASQSASAAVPILPRHPGLDEEQRSIAHQQRMATQENSPASAERRNASATNAPKSSARSGRARRPVALPRSRLPAAPSVASLPWSTPVGTAVPGGLPAGRVARQAVDRQAQAKLAATKLAKANAAAAKLARTQAAAAKATKVAAGKAAAAVSSGGDRETGALVGLLALSGELPNIESMVESNKDLAMRRVLLGTLSKAVHELRVSQQPADKPAETDNAALGGDCELVGDRKEAGAPASKRAKVLDLVQNLCDPQYPLDGAQKRMVRTPADPPTHSKAKPSLRVPPLSAAQKVSVAVAAEVAKKRADGLTLMVGARKLLNRRVKRIIGTASKSTEVLLSPSVRNKISIEALKEYAEFNNSQATDFLVTTILCPAKDGGKREHGKDDAVESGAPPAKVPTASVSSKFNQAFSHLYGDYKRNILVGWFTSATGRPSGAMAAPQANTWMEEDHFWRSAGGREGIIYAVSKGYDYLRVKNRVRAAVGADNGAVQMTTGHYALAVTFVEEELKSIRDGPSDVSSGPDADRYQNFLNNLAAVDGFLPKHNNEHDGLILCDGANPDRAVVQDGADDDAGMGEADVDGTTVQGPVVEGLGGEGPKDDGVVVDGGQGAVDRVPMMVAAPVPLAEVVRAVPPRVATVGAVAHASPPSVAVMAGQSLALRARMAALAAIHEAQMAALLAEPDDDDGLL</sequence>
<proteinExistence type="predicted"/>
<protein>
    <submittedName>
        <fullName evidence="2">Uncharacterized protein</fullName>
    </submittedName>
</protein>
<dbReference type="Proteomes" id="UP000218209">
    <property type="component" value="Unassembled WGS sequence"/>
</dbReference>
<organism evidence="2 3">
    <name type="scientific">Porphyra umbilicalis</name>
    <name type="common">Purple laver</name>
    <name type="synonym">Red alga</name>
    <dbReference type="NCBI Taxonomy" id="2786"/>
    <lineage>
        <taxon>Eukaryota</taxon>
        <taxon>Rhodophyta</taxon>
        <taxon>Bangiophyceae</taxon>
        <taxon>Bangiales</taxon>
        <taxon>Bangiaceae</taxon>
        <taxon>Porphyra</taxon>
    </lineage>
</organism>
<evidence type="ECO:0000256" key="1">
    <source>
        <dbReference type="SAM" id="MobiDB-lite"/>
    </source>
</evidence>
<feature type="compositionally biased region" description="Polar residues" evidence="1">
    <location>
        <begin position="120"/>
        <end position="134"/>
    </location>
</feature>
<evidence type="ECO:0000313" key="3">
    <source>
        <dbReference type="Proteomes" id="UP000218209"/>
    </source>
</evidence>
<gene>
    <name evidence="2" type="ORF">BU14_0115s0014</name>
</gene>
<feature type="compositionally biased region" description="Basic and acidic residues" evidence="1">
    <location>
        <begin position="1"/>
        <end position="15"/>
    </location>
</feature>
<feature type="compositionally biased region" description="Basic and acidic residues" evidence="1">
    <location>
        <begin position="470"/>
        <end position="480"/>
    </location>
</feature>